<comment type="caution">
    <text evidence="1">The sequence shown here is derived from an EMBL/GenBank/DDBJ whole genome shotgun (WGS) entry which is preliminary data.</text>
</comment>
<evidence type="ECO:0000313" key="2">
    <source>
        <dbReference type="Proteomes" id="UP001153954"/>
    </source>
</evidence>
<proteinExistence type="predicted"/>
<sequence>MKKPELEKEVTIEIGGQTAAKTKFHNYQPEDDSIEVEVTDECIPNDADETELLIGNICESITGKYIVYQDNGRLVKLQDQEEQYEVNKYCVFQDEGSLFPGRITKICQSPFEMLVSCLNKRFEGGWTWPENPDITKITD</sequence>
<accession>A0AAU9V6W2</accession>
<dbReference type="EMBL" id="CAKOGL010000030">
    <property type="protein sequence ID" value="CAH2107219.1"/>
    <property type="molecule type" value="Genomic_DNA"/>
</dbReference>
<reference evidence="1" key="1">
    <citation type="submission" date="2022-03" db="EMBL/GenBank/DDBJ databases">
        <authorList>
            <person name="Tunstrom K."/>
        </authorList>
    </citation>
    <scope>NUCLEOTIDE SEQUENCE</scope>
</reference>
<dbReference type="AlphaFoldDB" id="A0AAU9V6W2"/>
<name>A0AAU9V6W2_EUPED</name>
<protein>
    <submittedName>
        <fullName evidence="1">Uncharacterized protein</fullName>
    </submittedName>
</protein>
<evidence type="ECO:0000313" key="1">
    <source>
        <dbReference type="EMBL" id="CAH2107219.1"/>
    </source>
</evidence>
<keyword evidence="2" id="KW-1185">Reference proteome</keyword>
<gene>
    <name evidence="1" type="ORF">EEDITHA_LOCUS21269</name>
</gene>
<organism evidence="1 2">
    <name type="scientific">Euphydryas editha</name>
    <name type="common">Edith's checkerspot</name>
    <dbReference type="NCBI Taxonomy" id="104508"/>
    <lineage>
        <taxon>Eukaryota</taxon>
        <taxon>Metazoa</taxon>
        <taxon>Ecdysozoa</taxon>
        <taxon>Arthropoda</taxon>
        <taxon>Hexapoda</taxon>
        <taxon>Insecta</taxon>
        <taxon>Pterygota</taxon>
        <taxon>Neoptera</taxon>
        <taxon>Endopterygota</taxon>
        <taxon>Lepidoptera</taxon>
        <taxon>Glossata</taxon>
        <taxon>Ditrysia</taxon>
        <taxon>Papilionoidea</taxon>
        <taxon>Nymphalidae</taxon>
        <taxon>Nymphalinae</taxon>
        <taxon>Euphydryas</taxon>
    </lineage>
</organism>
<dbReference type="Proteomes" id="UP001153954">
    <property type="component" value="Unassembled WGS sequence"/>
</dbReference>